<sequence>MKKMMKMAVLVAALTLSVNANAQVKLGVKGGINTSQVSISIDDWKAENRIGYFIGPTIKFNLPILGLGMDASALYEKREAKVTGPMGLVNTVVKSEQVIVPINARFSFGLSESADIFVFGGPQVAFNLGKQEQELIPKFADWTLKSSAFSVNVGAGIFLANHLQATIGYNIALGSTGDVVFSVDGIKETRKKYDVRNNVWQLGVAYYF</sequence>
<proteinExistence type="predicted"/>
<organism evidence="4 5">
    <name type="scientific">Hoylesella shahii DSM 15611 = JCM 12083</name>
    <dbReference type="NCBI Taxonomy" id="1122991"/>
    <lineage>
        <taxon>Bacteria</taxon>
        <taxon>Pseudomonadati</taxon>
        <taxon>Bacteroidota</taxon>
        <taxon>Bacteroidia</taxon>
        <taxon>Bacteroidales</taxon>
        <taxon>Prevotellaceae</taxon>
        <taxon>Hoylesella</taxon>
    </lineage>
</organism>
<feature type="domain" description="Outer membrane protein beta-barrel" evidence="3">
    <location>
        <begin position="9"/>
        <end position="208"/>
    </location>
</feature>
<evidence type="ECO:0000259" key="3">
    <source>
        <dbReference type="Pfam" id="PF13505"/>
    </source>
</evidence>
<dbReference type="SUPFAM" id="SSF56925">
    <property type="entry name" value="OMPA-like"/>
    <property type="match status" value="1"/>
</dbReference>
<dbReference type="RefSeq" id="WP_025816321.1">
    <property type="nucleotide sequence ID" value="NZ_BAIZ01000023.1"/>
</dbReference>
<feature type="signal peptide" evidence="2">
    <location>
        <begin position="1"/>
        <end position="22"/>
    </location>
</feature>
<dbReference type="EMBL" id="QJJX01000015">
    <property type="protein sequence ID" value="PXX21864.1"/>
    <property type="molecule type" value="Genomic_DNA"/>
</dbReference>
<evidence type="ECO:0000256" key="1">
    <source>
        <dbReference type="ARBA" id="ARBA00022729"/>
    </source>
</evidence>
<feature type="chain" id="PRO_5016318557" evidence="2">
    <location>
        <begin position="23"/>
        <end position="208"/>
    </location>
</feature>
<name>A0A318HTQ1_9BACT</name>
<keyword evidence="1 2" id="KW-0732">Signal</keyword>
<dbReference type="OrthoDB" id="1011633at2"/>
<dbReference type="Proteomes" id="UP000248314">
    <property type="component" value="Unassembled WGS sequence"/>
</dbReference>
<dbReference type="Pfam" id="PF13505">
    <property type="entry name" value="OMP_b-brl"/>
    <property type="match status" value="1"/>
</dbReference>
<dbReference type="AlphaFoldDB" id="A0A318HTQ1"/>
<dbReference type="InterPro" id="IPR027385">
    <property type="entry name" value="Beta-barrel_OMP"/>
</dbReference>
<dbReference type="STRING" id="1122991.GCA_000613445_01428"/>
<gene>
    <name evidence="4" type="ORF">EJ73_01449</name>
</gene>
<protein>
    <submittedName>
        <fullName evidence="4">Opacity protein-like surface antigen</fullName>
    </submittedName>
</protein>
<accession>A0A318HTQ1</accession>
<reference evidence="4 5" key="1">
    <citation type="submission" date="2018-05" db="EMBL/GenBank/DDBJ databases">
        <title>Genomic Encyclopedia of Type Strains, Phase I: the one thousand microbial genomes (KMG-I) project.</title>
        <authorList>
            <person name="Kyrpides N."/>
        </authorList>
    </citation>
    <scope>NUCLEOTIDE SEQUENCE [LARGE SCALE GENOMIC DNA]</scope>
    <source>
        <strain evidence="4 5">DSM 15611</strain>
    </source>
</reference>
<keyword evidence="5" id="KW-1185">Reference proteome</keyword>
<evidence type="ECO:0000313" key="5">
    <source>
        <dbReference type="Proteomes" id="UP000248314"/>
    </source>
</evidence>
<comment type="caution">
    <text evidence="4">The sequence shown here is derived from an EMBL/GenBank/DDBJ whole genome shotgun (WGS) entry which is preliminary data.</text>
</comment>
<dbReference type="Gene3D" id="2.40.160.20">
    <property type="match status" value="1"/>
</dbReference>
<evidence type="ECO:0000313" key="4">
    <source>
        <dbReference type="EMBL" id="PXX21864.1"/>
    </source>
</evidence>
<evidence type="ECO:0000256" key="2">
    <source>
        <dbReference type="SAM" id="SignalP"/>
    </source>
</evidence>
<dbReference type="InterPro" id="IPR011250">
    <property type="entry name" value="OMP/PagP_B-barrel"/>
</dbReference>